<name>B9XDG9_PEDPL</name>
<reference evidence="2 3" key="1">
    <citation type="journal article" date="2011" name="J. Bacteriol.">
        <title>Genome sequence of 'Pedosphaera parvula' Ellin514, an aerobic Verrucomicrobial isolate from pasture soil.</title>
        <authorList>
            <person name="Kant R."/>
            <person name="van Passel M.W."/>
            <person name="Sangwan P."/>
            <person name="Palva A."/>
            <person name="Lucas S."/>
            <person name="Copeland A."/>
            <person name="Lapidus A."/>
            <person name="Glavina Del Rio T."/>
            <person name="Dalin E."/>
            <person name="Tice H."/>
            <person name="Bruce D."/>
            <person name="Goodwin L."/>
            <person name="Pitluck S."/>
            <person name="Chertkov O."/>
            <person name="Larimer F.W."/>
            <person name="Land M.L."/>
            <person name="Hauser L."/>
            <person name="Brettin T.S."/>
            <person name="Detter J.C."/>
            <person name="Han S."/>
            <person name="de Vos W.M."/>
            <person name="Janssen P.H."/>
            <person name="Smidt H."/>
        </authorList>
    </citation>
    <scope>NUCLEOTIDE SEQUENCE [LARGE SCALE GENOMIC DNA]</scope>
    <source>
        <strain evidence="2 3">Ellin514</strain>
    </source>
</reference>
<dbReference type="AlphaFoldDB" id="B9XDG9"/>
<evidence type="ECO:0000313" key="3">
    <source>
        <dbReference type="Proteomes" id="UP000003688"/>
    </source>
</evidence>
<feature type="transmembrane region" description="Helical" evidence="1">
    <location>
        <begin position="44"/>
        <end position="63"/>
    </location>
</feature>
<keyword evidence="1" id="KW-1133">Transmembrane helix</keyword>
<sequence>MWKVLSSERLMFAGVASAEENRNRALTPREMSAGTLEGGVEDTFSMTVVLLVFLAITSILVFAPSICVPELLFGFNITTASNVLSTLLGCH</sequence>
<accession>B9XDG9</accession>
<proteinExistence type="predicted"/>
<comment type="caution">
    <text evidence="2">The sequence shown here is derived from an EMBL/GenBank/DDBJ whole genome shotgun (WGS) entry which is preliminary data.</text>
</comment>
<dbReference type="STRING" id="320771.Cflav_PD6390"/>
<evidence type="ECO:0000256" key="1">
    <source>
        <dbReference type="SAM" id="Phobius"/>
    </source>
</evidence>
<evidence type="ECO:0000313" key="2">
    <source>
        <dbReference type="EMBL" id="EEF62115.1"/>
    </source>
</evidence>
<dbReference type="Proteomes" id="UP000003688">
    <property type="component" value="Unassembled WGS sequence"/>
</dbReference>
<gene>
    <name evidence="2" type="ORF">Cflav_PD6390</name>
</gene>
<keyword evidence="3" id="KW-1185">Reference proteome</keyword>
<keyword evidence="1" id="KW-0472">Membrane</keyword>
<dbReference type="EMBL" id="ABOX02000006">
    <property type="protein sequence ID" value="EEF62115.1"/>
    <property type="molecule type" value="Genomic_DNA"/>
</dbReference>
<keyword evidence="1" id="KW-0812">Transmembrane</keyword>
<protein>
    <submittedName>
        <fullName evidence="2">Uncharacterized protein</fullName>
    </submittedName>
</protein>
<organism evidence="2 3">
    <name type="scientific">Pedosphaera parvula (strain Ellin514)</name>
    <dbReference type="NCBI Taxonomy" id="320771"/>
    <lineage>
        <taxon>Bacteria</taxon>
        <taxon>Pseudomonadati</taxon>
        <taxon>Verrucomicrobiota</taxon>
        <taxon>Pedosphaerae</taxon>
        <taxon>Pedosphaerales</taxon>
        <taxon>Pedosphaeraceae</taxon>
        <taxon>Pedosphaera</taxon>
    </lineage>
</organism>